<dbReference type="GO" id="GO:0046039">
    <property type="term" value="P:GTP metabolic process"/>
    <property type="evidence" value="ECO:0007669"/>
    <property type="project" value="UniProtKB-UniRule"/>
</dbReference>
<feature type="domain" description="Adenylate kinase active site lid" evidence="8">
    <location>
        <begin position="138"/>
        <end position="173"/>
    </location>
</feature>
<evidence type="ECO:0000256" key="6">
    <source>
        <dbReference type="ARBA" id="ARBA00023134"/>
    </source>
</evidence>
<dbReference type="InterPro" id="IPR033690">
    <property type="entry name" value="Adenylat_kinase_CS"/>
</dbReference>
<feature type="binding site" evidence="7">
    <location>
        <position position="171"/>
    </location>
    <ligand>
        <name>AMP</name>
        <dbReference type="ChEBI" id="CHEBI:456215"/>
    </ligand>
</feature>
<evidence type="ECO:0000256" key="2">
    <source>
        <dbReference type="ARBA" id="ARBA00022679"/>
    </source>
</evidence>
<dbReference type="EMBL" id="CABVLU010000002">
    <property type="protein sequence ID" value="VVT50464.1"/>
    <property type="molecule type" value="Genomic_DNA"/>
</dbReference>
<comment type="catalytic activity">
    <reaction evidence="7">
        <text>a ribonucleoside 5'-triphosphate + AMP = a ribonucleoside 5'-diphosphate + ADP</text>
        <dbReference type="Rhea" id="RHEA:13749"/>
        <dbReference type="ChEBI" id="CHEBI:57930"/>
        <dbReference type="ChEBI" id="CHEBI:61557"/>
        <dbReference type="ChEBI" id="CHEBI:456215"/>
        <dbReference type="ChEBI" id="CHEBI:456216"/>
        <dbReference type="EC" id="2.7.4.10"/>
    </reaction>
</comment>
<feature type="binding site" evidence="7">
    <location>
        <position position="103"/>
    </location>
    <ligand>
        <name>AMP</name>
        <dbReference type="ChEBI" id="CHEBI:456215"/>
    </ligand>
</feature>
<feature type="region of interest" description="NMPbind" evidence="7">
    <location>
        <begin position="38"/>
        <end position="67"/>
    </location>
</feature>
<dbReference type="GO" id="GO:0005525">
    <property type="term" value="F:GTP binding"/>
    <property type="evidence" value="ECO:0007669"/>
    <property type="project" value="UniProtKB-KW"/>
</dbReference>
<feature type="region of interest" description="LID" evidence="7">
    <location>
        <begin position="137"/>
        <end position="174"/>
    </location>
</feature>
<dbReference type="HAMAP" id="MF_00235">
    <property type="entry name" value="Adenylate_kinase_Adk"/>
    <property type="match status" value="1"/>
</dbReference>
<dbReference type="GO" id="GO:0005759">
    <property type="term" value="C:mitochondrial matrix"/>
    <property type="evidence" value="ECO:0007669"/>
    <property type="project" value="UniProtKB-SubCell"/>
</dbReference>
<evidence type="ECO:0000256" key="4">
    <source>
        <dbReference type="ARBA" id="ARBA00022777"/>
    </source>
</evidence>
<proteinExistence type="inferred from homology"/>
<feature type="binding site" evidence="7">
    <location>
        <begin position="147"/>
        <end position="148"/>
    </location>
    <ligand>
        <name>GTP</name>
        <dbReference type="ChEBI" id="CHEBI:37565"/>
    </ligand>
</feature>
<organism evidence="9 10">
    <name type="scientific">Magnusiomyces paraingens</name>
    <dbReference type="NCBI Taxonomy" id="2606893"/>
    <lineage>
        <taxon>Eukaryota</taxon>
        <taxon>Fungi</taxon>
        <taxon>Dikarya</taxon>
        <taxon>Ascomycota</taxon>
        <taxon>Saccharomycotina</taxon>
        <taxon>Dipodascomycetes</taxon>
        <taxon>Dipodascales</taxon>
        <taxon>Dipodascaceae</taxon>
        <taxon>Magnusiomyces</taxon>
    </lineage>
</organism>
<gene>
    <name evidence="7" type="primary">ADK2</name>
    <name evidence="9" type="ORF">SAPINGB_P002772</name>
</gene>
<feature type="binding site" evidence="7">
    <location>
        <position position="211"/>
    </location>
    <ligand>
        <name>GTP</name>
        <dbReference type="ChEBI" id="CHEBI:37565"/>
    </ligand>
</feature>
<keyword evidence="6 7" id="KW-0342">GTP-binding</keyword>
<dbReference type="GO" id="GO:0005524">
    <property type="term" value="F:ATP binding"/>
    <property type="evidence" value="ECO:0007669"/>
    <property type="project" value="InterPro"/>
</dbReference>
<evidence type="ECO:0000256" key="7">
    <source>
        <dbReference type="HAMAP-Rule" id="MF_03169"/>
    </source>
</evidence>
<sequence length="229" mass="25635">MSNILRPIRLLLLGAPGSGKGTQTSRILKDFPQISAISSGDLLRQQIKLGTPIGKEAEAIIKKGDLIPDDSIVSLIKEELNAKNFLNASSSWLLDGFPRNATQAHVLDKTLSSHDSSLNLVVELDVPEEVILDRIENRWVHIPSGRVYNLTFNPPKVPGKDDITGEPLSKRPDDNPVTFKERIDTYKHQTLPLLEYYNKFGILRSVKGETSDIIYPQLKELLLKEFSKQ</sequence>
<dbReference type="GO" id="GO:0006172">
    <property type="term" value="P:ADP biosynthetic process"/>
    <property type="evidence" value="ECO:0007669"/>
    <property type="project" value="UniProtKB-UniRule"/>
</dbReference>
<dbReference type="InterPro" id="IPR007862">
    <property type="entry name" value="Adenylate_kinase_lid-dom"/>
</dbReference>
<dbReference type="Proteomes" id="UP000398389">
    <property type="component" value="Unassembled WGS sequence"/>
</dbReference>
<keyword evidence="5 7" id="KW-0496">Mitochondrion</keyword>
<dbReference type="Pfam" id="PF00406">
    <property type="entry name" value="ADK"/>
    <property type="match status" value="1"/>
</dbReference>
<comment type="subcellular location">
    <subcellularLocation>
        <location evidence="1 7">Mitochondrion matrix</location>
    </subcellularLocation>
</comment>
<reference evidence="9 10" key="1">
    <citation type="submission" date="2019-09" db="EMBL/GenBank/DDBJ databases">
        <authorList>
            <person name="Brejova B."/>
        </authorList>
    </citation>
    <scope>NUCLEOTIDE SEQUENCE [LARGE SCALE GENOMIC DNA]</scope>
</reference>
<feature type="binding site" evidence="7">
    <location>
        <position position="138"/>
    </location>
    <ligand>
        <name>GTP</name>
        <dbReference type="ChEBI" id="CHEBI:37565"/>
    </ligand>
</feature>
<dbReference type="GO" id="GO:0046033">
    <property type="term" value="P:AMP metabolic process"/>
    <property type="evidence" value="ECO:0007669"/>
    <property type="project" value="UniProtKB-UniRule"/>
</dbReference>
<dbReference type="CDD" id="cd01428">
    <property type="entry name" value="ADK"/>
    <property type="match status" value="1"/>
</dbReference>
<feature type="binding site" evidence="7">
    <location>
        <begin position="65"/>
        <end position="67"/>
    </location>
    <ligand>
        <name>AMP</name>
        <dbReference type="ChEBI" id="CHEBI:456215"/>
    </ligand>
</feature>
<dbReference type="GO" id="GO:0046041">
    <property type="term" value="P:ITP metabolic process"/>
    <property type="evidence" value="ECO:0007669"/>
    <property type="project" value="UniProtKB-UniRule"/>
</dbReference>
<dbReference type="Pfam" id="PF05191">
    <property type="entry name" value="ADK_lid"/>
    <property type="match status" value="1"/>
</dbReference>
<name>A0A5E8BFQ0_9ASCO</name>
<dbReference type="SUPFAM" id="SSF52540">
    <property type="entry name" value="P-loop containing nucleoside triphosphate hydrolases"/>
    <property type="match status" value="1"/>
</dbReference>
<dbReference type="AlphaFoldDB" id="A0A5E8BFQ0"/>
<feature type="binding site" evidence="7">
    <location>
        <begin position="17"/>
        <end position="22"/>
    </location>
    <ligand>
        <name>GTP</name>
        <dbReference type="ChEBI" id="CHEBI:37565"/>
    </ligand>
</feature>
<dbReference type="InterPro" id="IPR027417">
    <property type="entry name" value="P-loop_NTPase"/>
</dbReference>
<dbReference type="FunFam" id="3.40.50.300:FF:000106">
    <property type="entry name" value="Adenylate kinase mitochondrial"/>
    <property type="match status" value="1"/>
</dbReference>
<accession>A0A5E8BFQ0</accession>
<feature type="binding site" evidence="7">
    <location>
        <position position="182"/>
    </location>
    <ligand>
        <name>AMP</name>
        <dbReference type="ChEBI" id="CHEBI:456215"/>
    </ligand>
</feature>
<dbReference type="GO" id="GO:0046899">
    <property type="term" value="F:nucleoside triphosphate adenylate kinase activity"/>
    <property type="evidence" value="ECO:0007669"/>
    <property type="project" value="UniProtKB-UniRule"/>
</dbReference>
<evidence type="ECO:0000256" key="5">
    <source>
        <dbReference type="ARBA" id="ARBA00023128"/>
    </source>
</evidence>
<protein>
    <recommendedName>
        <fullName evidence="7">GTP:AMP phosphotransferase, mitochondrial</fullName>
        <ecNumber evidence="7">2.7.4.10</ecNumber>
    </recommendedName>
    <alternativeName>
        <fullName evidence="7">Adenylate kinase 3</fullName>
        <shortName evidence="7">AK 3</shortName>
    </alternativeName>
</protein>
<keyword evidence="4 7" id="KW-0418">Kinase</keyword>
<dbReference type="PANTHER" id="PTHR23359">
    <property type="entry name" value="NUCLEOTIDE KINASE"/>
    <property type="match status" value="1"/>
</dbReference>
<dbReference type="GO" id="GO:0004017">
    <property type="term" value="F:AMP kinase activity"/>
    <property type="evidence" value="ECO:0007669"/>
    <property type="project" value="InterPro"/>
</dbReference>
<dbReference type="InterPro" id="IPR000850">
    <property type="entry name" value="Adenylat/UMP-CMP_kin"/>
</dbReference>
<evidence type="ECO:0000313" key="10">
    <source>
        <dbReference type="Proteomes" id="UP000398389"/>
    </source>
</evidence>
<dbReference type="InterPro" id="IPR006259">
    <property type="entry name" value="Adenyl_kin_sub"/>
</dbReference>
<dbReference type="PRINTS" id="PR00094">
    <property type="entry name" value="ADENYLTKNASE"/>
</dbReference>
<feature type="binding site" evidence="7">
    <location>
        <position position="44"/>
    </location>
    <ligand>
        <name>AMP</name>
        <dbReference type="ChEBI" id="CHEBI:456215"/>
    </ligand>
</feature>
<comment type="function">
    <text evidence="7">Involved in maintaining the homeostasis of cellular nucleotides by catalyzing the interconversion of nucleoside phosphates. Has GTP:AMP phosphotransferase and ITP:AMP phosphotransferase activities.</text>
</comment>
<evidence type="ECO:0000259" key="8">
    <source>
        <dbReference type="Pfam" id="PF05191"/>
    </source>
</evidence>
<comment type="domain">
    <text evidence="7">Consists of three domains, a large central CORE domain and two small peripheral domains, NMPbind and LID, which undergo movements during catalysis. The LID domain closes over the site of phosphoryl transfer upon GTP binding. Assembling and dissambling the active center during each catalytic cycle provides an effective means to prevent GTP hydrolysis.</text>
</comment>
<comment type="subunit">
    <text evidence="7">Monomer.</text>
</comment>
<dbReference type="NCBIfam" id="TIGR01351">
    <property type="entry name" value="adk"/>
    <property type="match status" value="1"/>
</dbReference>
<dbReference type="HAMAP" id="MF_03169">
    <property type="entry name" value="Adenylate_kinase_AK3"/>
    <property type="match status" value="1"/>
</dbReference>
<evidence type="ECO:0000256" key="3">
    <source>
        <dbReference type="ARBA" id="ARBA00022741"/>
    </source>
</evidence>
<dbReference type="OrthoDB" id="439792at2759"/>
<comment type="similarity">
    <text evidence="7">Belongs to the adenylate kinase family. AK3 subfamily.</text>
</comment>
<feature type="binding site" evidence="7">
    <location>
        <position position="39"/>
    </location>
    <ligand>
        <name>AMP</name>
        <dbReference type="ChEBI" id="CHEBI:456215"/>
    </ligand>
</feature>
<evidence type="ECO:0000313" key="9">
    <source>
        <dbReference type="EMBL" id="VVT50464.1"/>
    </source>
</evidence>
<dbReference type="Gene3D" id="3.40.50.300">
    <property type="entry name" value="P-loop containing nucleotide triphosphate hydrolases"/>
    <property type="match status" value="1"/>
</dbReference>
<keyword evidence="10" id="KW-1185">Reference proteome</keyword>
<dbReference type="EC" id="2.7.4.10" evidence="7"/>
<keyword evidence="2 7" id="KW-0808">Transferase</keyword>
<keyword evidence="3 7" id="KW-0547">Nucleotide-binding</keyword>
<dbReference type="InterPro" id="IPR028586">
    <property type="entry name" value="AK3/Ak4_mitochondrial"/>
</dbReference>
<evidence type="ECO:0000256" key="1">
    <source>
        <dbReference type="ARBA" id="ARBA00004305"/>
    </source>
</evidence>
<feature type="binding site" evidence="7">
    <location>
        <begin position="96"/>
        <end position="99"/>
    </location>
    <ligand>
        <name>AMP</name>
        <dbReference type="ChEBI" id="CHEBI:456215"/>
    </ligand>
</feature>
<dbReference type="PROSITE" id="PS00113">
    <property type="entry name" value="ADENYLATE_KINASE"/>
    <property type="match status" value="1"/>
</dbReference>